<sequence>MKPTTWQFESNGLIIHVSCTLQLLSLKQRFVISINDEVISTTRMSIFYGFIRITTPYRGSEIEVWIAPKRGFKNQFSKFGAQIYLDGRFIAGNLSRDLDIPDLNLYNRKYDLGIIKFILKEGILKNGIAIGIVMSFYTFFEGNYQGLALLRAIAVNMVVYMLITGSLIGLSNWYQVKKVLKIHT</sequence>
<name>A0A1C3JUC1_9GAMM</name>
<evidence type="ECO:0000313" key="5">
    <source>
        <dbReference type="Proteomes" id="UP000092871"/>
    </source>
</evidence>
<gene>
    <name evidence="2" type="ORF">MGA5115_02963</name>
    <name evidence="3" type="ORF">MGA5116_02367</name>
</gene>
<keyword evidence="1" id="KW-1133">Transmembrane helix</keyword>
<feature type="transmembrane region" description="Helical" evidence="1">
    <location>
        <begin position="123"/>
        <end position="140"/>
    </location>
</feature>
<evidence type="ECO:0000313" key="3">
    <source>
        <dbReference type="EMBL" id="SBT21768.1"/>
    </source>
</evidence>
<evidence type="ECO:0000313" key="2">
    <source>
        <dbReference type="EMBL" id="SBT18813.1"/>
    </source>
</evidence>
<dbReference type="RefSeq" id="WP_067037901.1">
    <property type="nucleotide sequence ID" value="NZ_FLRA01000023.1"/>
</dbReference>
<keyword evidence="4" id="KW-1185">Reference proteome</keyword>
<organism evidence="2 5">
    <name type="scientific">Marinomonas gallaica</name>
    <dbReference type="NCBI Taxonomy" id="1806667"/>
    <lineage>
        <taxon>Bacteria</taxon>
        <taxon>Pseudomonadati</taxon>
        <taxon>Pseudomonadota</taxon>
        <taxon>Gammaproteobacteria</taxon>
        <taxon>Oceanospirillales</taxon>
        <taxon>Oceanospirillaceae</taxon>
        <taxon>Marinomonas</taxon>
    </lineage>
</organism>
<feature type="transmembrane region" description="Helical" evidence="1">
    <location>
        <begin position="152"/>
        <end position="174"/>
    </location>
</feature>
<evidence type="ECO:0000313" key="4">
    <source>
        <dbReference type="Proteomes" id="UP000092840"/>
    </source>
</evidence>
<dbReference type="EMBL" id="FLRA01000023">
    <property type="protein sequence ID" value="SBT18813.1"/>
    <property type="molecule type" value="Genomic_DNA"/>
</dbReference>
<proteinExistence type="predicted"/>
<keyword evidence="1" id="KW-0812">Transmembrane</keyword>
<dbReference type="Proteomes" id="UP000092871">
    <property type="component" value="Unassembled WGS sequence"/>
</dbReference>
<dbReference type="AlphaFoldDB" id="A0A1C3JUC1"/>
<protein>
    <submittedName>
        <fullName evidence="2">Uncharacterized protein</fullName>
    </submittedName>
</protein>
<dbReference type="Proteomes" id="UP000092840">
    <property type="component" value="Unassembled WGS sequence"/>
</dbReference>
<reference evidence="3 4" key="1">
    <citation type="submission" date="2016-06" db="EMBL/GenBank/DDBJ databases">
        <authorList>
            <person name="Rodrigo-Torres L."/>
            <person name="Arahal D.R."/>
        </authorList>
    </citation>
    <scope>NUCLEOTIDE SEQUENCE [LARGE SCALE GENOMIC DNA]</scope>
    <source>
        <strain evidence="3 4">CECT 5116</strain>
    </source>
</reference>
<keyword evidence="1" id="KW-0472">Membrane</keyword>
<dbReference type="EMBL" id="FLRB01000013">
    <property type="protein sequence ID" value="SBT21768.1"/>
    <property type="molecule type" value="Genomic_DNA"/>
</dbReference>
<reference evidence="2 5" key="2">
    <citation type="submission" date="2016-06" db="EMBL/GenBank/DDBJ databases">
        <authorList>
            <person name="Kjaerup R.B."/>
            <person name="Dalgaard T.S."/>
            <person name="Juul-Madsen H.R."/>
        </authorList>
    </citation>
    <scope>NUCLEOTIDE SEQUENCE [LARGE SCALE GENOMIC DNA]</scope>
    <source>
        <strain evidence="2 5">CECT 5115</strain>
    </source>
</reference>
<accession>A0A1C3JUC1</accession>
<evidence type="ECO:0000256" key="1">
    <source>
        <dbReference type="SAM" id="Phobius"/>
    </source>
</evidence>